<sequence length="105" mass="12482">MENEVAKEFRIGGAMEHSSIRWQSYVDGRCLDDPHIDNTAFKFVKQMIQPRRRKHQVESHKIPVLTTQRMLLIELRNMNVELKRVVFIGILVVLYIVYKWLTKTV</sequence>
<dbReference type="EMBL" id="JAIWYP010000004">
    <property type="protein sequence ID" value="KAH3832141.1"/>
    <property type="molecule type" value="Genomic_DNA"/>
</dbReference>
<reference evidence="2" key="2">
    <citation type="submission" date="2020-11" db="EMBL/GenBank/DDBJ databases">
        <authorList>
            <person name="McCartney M.A."/>
            <person name="Auch B."/>
            <person name="Kono T."/>
            <person name="Mallez S."/>
            <person name="Becker A."/>
            <person name="Gohl D.M."/>
            <person name="Silverstein K.A.T."/>
            <person name="Koren S."/>
            <person name="Bechman K.B."/>
            <person name="Herman A."/>
            <person name="Abrahante J.E."/>
            <person name="Garbe J."/>
        </authorList>
    </citation>
    <scope>NUCLEOTIDE SEQUENCE</scope>
    <source>
        <strain evidence="2">Duluth1</strain>
        <tissue evidence="2">Whole animal</tissue>
    </source>
</reference>
<organism evidence="2 3">
    <name type="scientific">Dreissena polymorpha</name>
    <name type="common">Zebra mussel</name>
    <name type="synonym">Mytilus polymorpha</name>
    <dbReference type="NCBI Taxonomy" id="45954"/>
    <lineage>
        <taxon>Eukaryota</taxon>
        <taxon>Metazoa</taxon>
        <taxon>Spiralia</taxon>
        <taxon>Lophotrochozoa</taxon>
        <taxon>Mollusca</taxon>
        <taxon>Bivalvia</taxon>
        <taxon>Autobranchia</taxon>
        <taxon>Heteroconchia</taxon>
        <taxon>Euheterodonta</taxon>
        <taxon>Imparidentia</taxon>
        <taxon>Neoheterodontei</taxon>
        <taxon>Myida</taxon>
        <taxon>Dreissenoidea</taxon>
        <taxon>Dreissenidae</taxon>
        <taxon>Dreissena</taxon>
    </lineage>
</organism>
<keyword evidence="1" id="KW-0812">Transmembrane</keyword>
<keyword evidence="1" id="KW-1133">Transmembrane helix</keyword>
<dbReference type="AlphaFoldDB" id="A0A9D4H9H1"/>
<proteinExistence type="predicted"/>
<protein>
    <submittedName>
        <fullName evidence="2">Uncharacterized protein</fullName>
    </submittedName>
</protein>
<feature type="transmembrane region" description="Helical" evidence="1">
    <location>
        <begin position="85"/>
        <end position="101"/>
    </location>
</feature>
<name>A0A9D4H9H1_DREPO</name>
<evidence type="ECO:0000313" key="2">
    <source>
        <dbReference type="EMBL" id="KAH3832141.1"/>
    </source>
</evidence>
<evidence type="ECO:0000256" key="1">
    <source>
        <dbReference type="SAM" id="Phobius"/>
    </source>
</evidence>
<comment type="caution">
    <text evidence="2">The sequence shown here is derived from an EMBL/GenBank/DDBJ whole genome shotgun (WGS) entry which is preliminary data.</text>
</comment>
<evidence type="ECO:0000313" key="3">
    <source>
        <dbReference type="Proteomes" id="UP000828390"/>
    </source>
</evidence>
<dbReference type="Proteomes" id="UP000828390">
    <property type="component" value="Unassembled WGS sequence"/>
</dbReference>
<keyword evidence="1" id="KW-0472">Membrane</keyword>
<gene>
    <name evidence="2" type="ORF">DPMN_105418</name>
</gene>
<reference evidence="2" key="1">
    <citation type="journal article" date="2019" name="bioRxiv">
        <title>The Genome of the Zebra Mussel, Dreissena polymorpha: A Resource for Invasive Species Research.</title>
        <authorList>
            <person name="McCartney M.A."/>
            <person name="Auch B."/>
            <person name="Kono T."/>
            <person name="Mallez S."/>
            <person name="Zhang Y."/>
            <person name="Obille A."/>
            <person name="Becker A."/>
            <person name="Abrahante J.E."/>
            <person name="Garbe J."/>
            <person name="Badalamenti J.P."/>
            <person name="Herman A."/>
            <person name="Mangelson H."/>
            <person name="Liachko I."/>
            <person name="Sullivan S."/>
            <person name="Sone E.D."/>
            <person name="Koren S."/>
            <person name="Silverstein K.A.T."/>
            <person name="Beckman K.B."/>
            <person name="Gohl D.M."/>
        </authorList>
    </citation>
    <scope>NUCLEOTIDE SEQUENCE</scope>
    <source>
        <strain evidence="2">Duluth1</strain>
        <tissue evidence="2">Whole animal</tissue>
    </source>
</reference>
<keyword evidence="3" id="KW-1185">Reference proteome</keyword>
<accession>A0A9D4H9H1</accession>